<reference evidence="3" key="1">
    <citation type="submission" date="2024-03" db="EMBL/GenBank/DDBJ databases">
        <title>WGS assembly of Saponaria officinalis var. Norfolk2.</title>
        <authorList>
            <person name="Jenkins J."/>
            <person name="Shu S."/>
            <person name="Grimwood J."/>
            <person name="Barry K."/>
            <person name="Goodstein D."/>
            <person name="Schmutz J."/>
            <person name="Leebens-Mack J."/>
            <person name="Osbourn A."/>
        </authorList>
    </citation>
    <scope>NUCLEOTIDE SEQUENCE [LARGE SCALE GENOMIC DNA]</scope>
    <source>
        <strain evidence="3">JIC</strain>
    </source>
</reference>
<evidence type="ECO:0000313" key="4">
    <source>
        <dbReference type="Proteomes" id="UP001443914"/>
    </source>
</evidence>
<dbReference type="GO" id="GO:0005759">
    <property type="term" value="C:mitochondrial matrix"/>
    <property type="evidence" value="ECO:0007669"/>
    <property type="project" value="InterPro"/>
</dbReference>
<accession>A0AAW1LHK3</accession>
<comment type="caution">
    <text evidence="3">The sequence shown here is derived from an EMBL/GenBank/DDBJ whole genome shotgun (WGS) entry which is preliminary data.</text>
</comment>
<dbReference type="PANTHER" id="PTHR10826:SF41">
    <property type="entry name" value="MITOCHONDRIAL GLYCOPROTEIN FAMILY PROTEIN"/>
    <property type="match status" value="1"/>
</dbReference>
<dbReference type="Pfam" id="PF02330">
    <property type="entry name" value="MAM33"/>
    <property type="match status" value="1"/>
</dbReference>
<proteinExistence type="predicted"/>
<protein>
    <submittedName>
        <fullName evidence="3">Uncharacterized protein</fullName>
    </submittedName>
</protein>
<gene>
    <name evidence="3" type="ORF">RND81_04G036500</name>
</gene>
<name>A0AAW1LHK3_SAPOF</name>
<dbReference type="Proteomes" id="UP001443914">
    <property type="component" value="Unassembled WGS sequence"/>
</dbReference>
<dbReference type="InterPro" id="IPR003428">
    <property type="entry name" value="MAM33"/>
</dbReference>
<evidence type="ECO:0000256" key="2">
    <source>
        <dbReference type="SAM" id="SignalP"/>
    </source>
</evidence>
<organism evidence="3 4">
    <name type="scientific">Saponaria officinalis</name>
    <name type="common">Common soapwort</name>
    <name type="synonym">Lychnis saponaria</name>
    <dbReference type="NCBI Taxonomy" id="3572"/>
    <lineage>
        <taxon>Eukaryota</taxon>
        <taxon>Viridiplantae</taxon>
        <taxon>Streptophyta</taxon>
        <taxon>Embryophyta</taxon>
        <taxon>Tracheophyta</taxon>
        <taxon>Spermatophyta</taxon>
        <taxon>Magnoliopsida</taxon>
        <taxon>eudicotyledons</taxon>
        <taxon>Gunneridae</taxon>
        <taxon>Pentapetalae</taxon>
        <taxon>Caryophyllales</taxon>
        <taxon>Caryophyllaceae</taxon>
        <taxon>Caryophylleae</taxon>
        <taxon>Saponaria</taxon>
    </lineage>
</organism>
<keyword evidence="2" id="KW-0732">Signal</keyword>
<dbReference type="AlphaFoldDB" id="A0AAW1LHK3"/>
<dbReference type="SUPFAM" id="SSF54529">
    <property type="entry name" value="Mitochondrial glycoprotein MAM33-like"/>
    <property type="match status" value="1"/>
</dbReference>
<evidence type="ECO:0000256" key="1">
    <source>
        <dbReference type="SAM" id="MobiDB-lite"/>
    </source>
</evidence>
<dbReference type="PANTHER" id="PTHR10826">
    <property type="entry name" value="COMPLEMENT COMPONENT 1"/>
    <property type="match status" value="1"/>
</dbReference>
<dbReference type="Gene3D" id="3.10.280.10">
    <property type="entry name" value="Mitochondrial glycoprotein"/>
    <property type="match status" value="1"/>
</dbReference>
<feature type="signal peptide" evidence="2">
    <location>
        <begin position="1"/>
        <end position="16"/>
    </location>
</feature>
<feature type="compositionally biased region" description="Acidic residues" evidence="1">
    <location>
        <begin position="65"/>
        <end position="79"/>
    </location>
</feature>
<dbReference type="InterPro" id="IPR036561">
    <property type="entry name" value="MAM33_sf"/>
</dbReference>
<dbReference type="EMBL" id="JBDFQZ010000004">
    <property type="protein sequence ID" value="KAK9732992.1"/>
    <property type="molecule type" value="Genomic_DNA"/>
</dbReference>
<sequence>MNLFVELRLCADIVSCCYLVLTVPAPADFPFTMEDNPGEQTVTLSREYDGETITVEVSMPNLVTGEEDEGGDEDDDEEPRTDSSVPLLVTVVKK</sequence>
<keyword evidence="4" id="KW-1185">Reference proteome</keyword>
<feature type="region of interest" description="Disordered" evidence="1">
    <location>
        <begin position="60"/>
        <end position="94"/>
    </location>
</feature>
<evidence type="ECO:0000313" key="3">
    <source>
        <dbReference type="EMBL" id="KAK9732992.1"/>
    </source>
</evidence>
<feature type="chain" id="PRO_5043508782" evidence="2">
    <location>
        <begin position="17"/>
        <end position="94"/>
    </location>
</feature>